<protein>
    <submittedName>
        <fullName evidence="1">Uncharacterized protein</fullName>
    </submittedName>
</protein>
<dbReference type="EMBL" id="DF967972">
    <property type="protein sequence ID" value="GAP12354.1"/>
    <property type="molecule type" value="Genomic_DNA"/>
</dbReference>
<sequence>MKKTREEKKFSFLVLEILTLWWDSFPSFAELGEIFSFFTKLSVESESLW</sequence>
<evidence type="ECO:0000313" key="1">
    <source>
        <dbReference type="EMBL" id="GAP12354.1"/>
    </source>
</evidence>
<proteinExistence type="predicted"/>
<accession>A0A0S7BEE5</accession>
<gene>
    <name evidence="1" type="ORF">LARV_00087</name>
</gene>
<name>A0A0S7BEE5_9CHLR</name>
<dbReference type="Proteomes" id="UP000055060">
    <property type="component" value="Unassembled WGS sequence"/>
</dbReference>
<keyword evidence="2" id="KW-1185">Reference proteome</keyword>
<reference evidence="1" key="1">
    <citation type="submission" date="2015-07" db="EMBL/GenBank/DDBJ databases">
        <title>Draft Genome Sequences of Anaerolinea thermolimosa IMO-1, Bellilinea caldifistulae GOMI-1, Leptolinea tardivitalis YMTK-2, Levilinea saccharolytica KIBI-1,Longilinea arvoryzae KOME-1, Previously Described as Members of the Anaerolineaceae (Chloroflexi).</title>
        <authorList>
            <person name="Sekiguchi Y."/>
            <person name="Ohashi A."/>
            <person name="Matsuura N."/>
            <person name="Tourlousse M.D."/>
        </authorList>
    </citation>
    <scope>NUCLEOTIDE SEQUENCE [LARGE SCALE GENOMIC DNA]</scope>
    <source>
        <strain evidence="1">KOME-1</strain>
    </source>
</reference>
<dbReference type="AlphaFoldDB" id="A0A0S7BEE5"/>
<evidence type="ECO:0000313" key="2">
    <source>
        <dbReference type="Proteomes" id="UP000055060"/>
    </source>
</evidence>
<organism evidence="1">
    <name type="scientific">Longilinea arvoryzae</name>
    <dbReference type="NCBI Taxonomy" id="360412"/>
    <lineage>
        <taxon>Bacteria</taxon>
        <taxon>Bacillati</taxon>
        <taxon>Chloroflexota</taxon>
        <taxon>Anaerolineae</taxon>
        <taxon>Anaerolineales</taxon>
        <taxon>Anaerolineaceae</taxon>
        <taxon>Longilinea</taxon>
    </lineage>
</organism>